<evidence type="ECO:0000313" key="6">
    <source>
        <dbReference type="EMBL" id="SFN84041.1"/>
    </source>
</evidence>
<evidence type="ECO:0000313" key="7">
    <source>
        <dbReference type="Proteomes" id="UP000183642"/>
    </source>
</evidence>
<dbReference type="InterPro" id="IPR011032">
    <property type="entry name" value="GroES-like_sf"/>
</dbReference>
<feature type="domain" description="Enoyl reductase (ER)" evidence="5">
    <location>
        <begin position="13"/>
        <end position="372"/>
    </location>
</feature>
<dbReference type="SUPFAM" id="SSF51735">
    <property type="entry name" value="NAD(P)-binding Rossmann-fold domains"/>
    <property type="match status" value="1"/>
</dbReference>
<name>A0A1I5CBM4_9ACTN</name>
<dbReference type="SMART" id="SM00829">
    <property type="entry name" value="PKS_ER"/>
    <property type="match status" value="1"/>
</dbReference>
<protein>
    <submittedName>
        <fullName evidence="6">S-(Hydroxymethyl)glutathione dehydrogenase / alcohol dehydrogenase</fullName>
    </submittedName>
</protein>
<dbReference type="InterPro" id="IPR013154">
    <property type="entry name" value="ADH-like_N"/>
</dbReference>
<dbReference type="EMBL" id="FOWE01000001">
    <property type="protein sequence ID" value="SFN84041.1"/>
    <property type="molecule type" value="Genomic_DNA"/>
</dbReference>
<proteinExistence type="inferred from homology"/>
<dbReference type="OrthoDB" id="334894at2"/>
<dbReference type="InterPro" id="IPR013149">
    <property type="entry name" value="ADH-like_C"/>
</dbReference>
<dbReference type="SUPFAM" id="SSF50129">
    <property type="entry name" value="GroES-like"/>
    <property type="match status" value="2"/>
</dbReference>
<dbReference type="GO" id="GO:0046294">
    <property type="term" value="P:formaldehyde catabolic process"/>
    <property type="evidence" value="ECO:0007669"/>
    <property type="project" value="TreeGrafter"/>
</dbReference>
<sequence>MKTRSAVLHTQPGRYEVTEVDLDEPREGELLVRMAAVGLCHTDDHDVPPGSAPPLRLPLAGGHEGAGVVVGVGPATPGWAEGDHVVLSFVAVCGRCRMCSTGRQNLCDLGAKLFTGARIDDPTSFRMSYQGRPVGQAYGLAALSEHTVVDARSAVKIDPGVPLDKAALVGCGVPTGWGSVTNMSDARDGDVVVVMGVGGIGINSVQAARAIGARAVIAVDPVEFKRETAKQLGATHTAETMAEATELARSLTNGQGADATVVAVGVVTGEHIAEAVMSIRKAGTVVLTGTGSMRAAGGIPINNTMFTVFQKRLQGALFGGCNPRWDIPQLLSQYQAGTLKLDELVTRTYSLDQVAEGFDDMKAGRNIRGVVLFD</sequence>
<dbReference type="InterPro" id="IPR023921">
    <property type="entry name" value="ADH_Zn_actinomycetes"/>
</dbReference>
<gene>
    <name evidence="6" type="ORF">SAMN05660359_00199</name>
</gene>
<dbReference type="NCBIfam" id="TIGR03989">
    <property type="entry name" value="Rxyl_3153"/>
    <property type="match status" value="1"/>
</dbReference>
<dbReference type="GO" id="GO:0005829">
    <property type="term" value="C:cytosol"/>
    <property type="evidence" value="ECO:0007669"/>
    <property type="project" value="TreeGrafter"/>
</dbReference>
<evidence type="ECO:0000256" key="3">
    <source>
        <dbReference type="ARBA" id="ARBA00022833"/>
    </source>
</evidence>
<dbReference type="GO" id="GO:0051903">
    <property type="term" value="F:S-(hydroxymethyl)glutathione dehydrogenase [NAD(P)+] activity"/>
    <property type="evidence" value="ECO:0007669"/>
    <property type="project" value="TreeGrafter"/>
</dbReference>
<dbReference type="Proteomes" id="UP000183642">
    <property type="component" value="Unassembled WGS sequence"/>
</dbReference>
<dbReference type="PANTHER" id="PTHR43880">
    <property type="entry name" value="ALCOHOL DEHYDROGENASE"/>
    <property type="match status" value="1"/>
</dbReference>
<keyword evidence="7" id="KW-1185">Reference proteome</keyword>
<accession>A0A1I5CBM4</accession>
<dbReference type="Pfam" id="PF08240">
    <property type="entry name" value="ADH_N"/>
    <property type="match status" value="1"/>
</dbReference>
<dbReference type="InterPro" id="IPR036291">
    <property type="entry name" value="NAD(P)-bd_dom_sf"/>
</dbReference>
<dbReference type="Gene3D" id="3.40.50.720">
    <property type="entry name" value="NAD(P)-binding Rossmann-like Domain"/>
    <property type="match status" value="1"/>
</dbReference>
<dbReference type="Pfam" id="PF00107">
    <property type="entry name" value="ADH_zinc_N"/>
    <property type="match status" value="1"/>
</dbReference>
<organism evidence="6 7">
    <name type="scientific">Geodermatophilus obscurus</name>
    <dbReference type="NCBI Taxonomy" id="1861"/>
    <lineage>
        <taxon>Bacteria</taxon>
        <taxon>Bacillati</taxon>
        <taxon>Actinomycetota</taxon>
        <taxon>Actinomycetes</taxon>
        <taxon>Geodermatophilales</taxon>
        <taxon>Geodermatophilaceae</taxon>
        <taxon>Geodermatophilus</taxon>
    </lineage>
</organism>
<evidence type="ECO:0000256" key="1">
    <source>
        <dbReference type="ARBA" id="ARBA00008072"/>
    </source>
</evidence>
<keyword evidence="4" id="KW-0520">NAD</keyword>
<dbReference type="AlphaFoldDB" id="A0A1I5CBM4"/>
<comment type="similarity">
    <text evidence="1">Belongs to the zinc-containing alcohol dehydrogenase family.</text>
</comment>
<evidence type="ECO:0000256" key="2">
    <source>
        <dbReference type="ARBA" id="ARBA00022723"/>
    </source>
</evidence>
<reference evidence="7" key="1">
    <citation type="submission" date="2016-10" db="EMBL/GenBank/DDBJ databases">
        <authorList>
            <person name="Varghese N."/>
            <person name="Submissions S."/>
        </authorList>
    </citation>
    <scope>NUCLEOTIDE SEQUENCE [LARGE SCALE GENOMIC DNA]</scope>
    <source>
        <strain evidence="7">DSM 43161</strain>
    </source>
</reference>
<evidence type="ECO:0000256" key="4">
    <source>
        <dbReference type="ARBA" id="ARBA00023027"/>
    </source>
</evidence>
<dbReference type="PANTHER" id="PTHR43880:SF12">
    <property type="entry name" value="ALCOHOL DEHYDROGENASE CLASS-3"/>
    <property type="match status" value="1"/>
</dbReference>
<evidence type="ECO:0000259" key="5">
    <source>
        <dbReference type="SMART" id="SM00829"/>
    </source>
</evidence>
<dbReference type="Gene3D" id="3.90.180.10">
    <property type="entry name" value="Medium-chain alcohol dehydrogenases, catalytic domain"/>
    <property type="match status" value="1"/>
</dbReference>
<keyword evidence="2" id="KW-0479">Metal-binding</keyword>
<keyword evidence="3" id="KW-0862">Zinc</keyword>
<dbReference type="GO" id="GO:0008270">
    <property type="term" value="F:zinc ion binding"/>
    <property type="evidence" value="ECO:0007669"/>
    <property type="project" value="TreeGrafter"/>
</dbReference>
<dbReference type="InterPro" id="IPR020843">
    <property type="entry name" value="ER"/>
</dbReference>
<dbReference type="RefSeq" id="WP_075011657.1">
    <property type="nucleotide sequence ID" value="NZ_FOWE01000001.1"/>
</dbReference>